<gene>
    <name evidence="6" type="ORF">ADUPG1_013818</name>
</gene>
<proteinExistence type="predicted"/>
<feature type="compositionally biased region" description="Acidic residues" evidence="5">
    <location>
        <begin position="340"/>
        <end position="349"/>
    </location>
</feature>
<organism evidence="6 7">
    <name type="scientific">Aduncisulcus paluster</name>
    <dbReference type="NCBI Taxonomy" id="2918883"/>
    <lineage>
        <taxon>Eukaryota</taxon>
        <taxon>Metamonada</taxon>
        <taxon>Carpediemonas-like organisms</taxon>
        <taxon>Aduncisulcus</taxon>
    </lineage>
</organism>
<feature type="region of interest" description="Disordered" evidence="5">
    <location>
        <begin position="314"/>
        <end position="358"/>
    </location>
</feature>
<dbReference type="InterPro" id="IPR019775">
    <property type="entry name" value="WD40_repeat_CS"/>
</dbReference>
<dbReference type="PROSITE" id="PS50082">
    <property type="entry name" value="WD_REPEATS_2"/>
    <property type="match status" value="3"/>
</dbReference>
<name>A0ABQ5K7I8_9EUKA</name>
<dbReference type="Gene3D" id="2.130.10.10">
    <property type="entry name" value="YVTN repeat-like/Quinoprotein amine dehydrogenase"/>
    <property type="match status" value="2"/>
</dbReference>
<dbReference type="Proteomes" id="UP001057375">
    <property type="component" value="Unassembled WGS sequence"/>
</dbReference>
<feature type="compositionally biased region" description="Low complexity" evidence="5">
    <location>
        <begin position="181"/>
        <end position="206"/>
    </location>
</feature>
<evidence type="ECO:0000256" key="5">
    <source>
        <dbReference type="SAM" id="MobiDB-lite"/>
    </source>
</evidence>
<dbReference type="SUPFAM" id="SSF50978">
    <property type="entry name" value="WD40 repeat-like"/>
    <property type="match status" value="1"/>
</dbReference>
<dbReference type="PROSITE" id="PS00678">
    <property type="entry name" value="WD_REPEATS_1"/>
    <property type="match status" value="1"/>
</dbReference>
<evidence type="ECO:0000313" key="7">
    <source>
        <dbReference type="Proteomes" id="UP001057375"/>
    </source>
</evidence>
<feature type="region of interest" description="Disordered" evidence="5">
    <location>
        <begin position="557"/>
        <end position="581"/>
    </location>
</feature>
<comment type="caution">
    <text evidence="6">The sequence shown here is derived from an EMBL/GenBank/DDBJ whole genome shotgun (WGS) entry which is preliminary data.</text>
</comment>
<dbReference type="SMART" id="SM00320">
    <property type="entry name" value="WD40"/>
    <property type="match status" value="4"/>
</dbReference>
<accession>A0ABQ5K7I8</accession>
<dbReference type="PRINTS" id="PR00320">
    <property type="entry name" value="GPROTEINBRPT"/>
</dbReference>
<dbReference type="PANTHER" id="PTHR19848">
    <property type="entry name" value="WD40 REPEAT PROTEIN"/>
    <property type="match status" value="1"/>
</dbReference>
<keyword evidence="4" id="KW-0175">Coiled coil</keyword>
<dbReference type="InterPro" id="IPR015943">
    <property type="entry name" value="WD40/YVTN_repeat-like_dom_sf"/>
</dbReference>
<feature type="repeat" description="WD" evidence="3">
    <location>
        <begin position="40"/>
        <end position="75"/>
    </location>
</feature>
<evidence type="ECO:0000256" key="4">
    <source>
        <dbReference type="SAM" id="Coils"/>
    </source>
</evidence>
<dbReference type="InterPro" id="IPR036322">
    <property type="entry name" value="WD40_repeat_dom_sf"/>
</dbReference>
<evidence type="ECO:0000256" key="3">
    <source>
        <dbReference type="PROSITE-ProRule" id="PRU00221"/>
    </source>
</evidence>
<keyword evidence="2" id="KW-0677">Repeat</keyword>
<keyword evidence="7" id="KW-1185">Reference proteome</keyword>
<dbReference type="InterPro" id="IPR020472">
    <property type="entry name" value="WD40_PAC1"/>
</dbReference>
<feature type="repeat" description="WD" evidence="3">
    <location>
        <begin position="83"/>
        <end position="124"/>
    </location>
</feature>
<evidence type="ECO:0000256" key="2">
    <source>
        <dbReference type="ARBA" id="ARBA00022737"/>
    </source>
</evidence>
<evidence type="ECO:0000256" key="1">
    <source>
        <dbReference type="ARBA" id="ARBA00022574"/>
    </source>
</evidence>
<feature type="compositionally biased region" description="Acidic residues" evidence="5">
    <location>
        <begin position="213"/>
        <end position="223"/>
    </location>
</feature>
<sequence>MITPSKILSIAPYGYYIFSGNSDKSIRGWNWLSGKQAKKFVGSKGPVTSLLVDNDRKLLYSASWDGKIRCWSLTTFSEKFVFSQKHSDYVKTIIFSHDKRVIISASSDSTVRIWDALRGECVAVLEGHKRAVETLEWIIPGKILVSAGSDVRLCIWDVSSAVDAIISSPEIKEESSEEKISSSVPISSSERTEPSSSVSIPVSSDVTSKESEEVSGESDDCDGETTVVPEPKYDFSDPILLHTIGVDKENGLDCTLYAVRYVSKERMTPGSRGKTMSPQPDISVESGGVADIDGLLFCGGAEGVLRVFEVKKNDSGTAKKEEKEEGEKEKEEEEKKEKEGEEEGEEAKEVEEGKEKEEPKVILPLSVRLVSILPIGEWVKDITLSDDDHHGLSWRSQDEERRLKELHEDIASAKERETEVKTAEESDLPKEHPELYEYNHNVRKFRHSIHSGYPVAFLACRDHKIRRILLDPALKFPMLEPLPVSHVDEVKCSLLGVHVPIEEKLEELAGQPVSKVRDTLTAMERKVYLMTGGLDGYVNKIELREAMKVTEKIVEEKETEDETIIEDGKEDDEDEDSDDLESILDGAEREFAAELKRELLLRRMGGGYK</sequence>
<protein>
    <submittedName>
        <fullName evidence="6">Uncharacterized protein</fullName>
    </submittedName>
</protein>
<feature type="coiled-coil region" evidence="4">
    <location>
        <begin position="396"/>
        <end position="423"/>
    </location>
</feature>
<dbReference type="PROSITE" id="PS50294">
    <property type="entry name" value="WD_REPEATS_REGION"/>
    <property type="match status" value="2"/>
</dbReference>
<dbReference type="EMBL" id="BQXS01012742">
    <property type="protein sequence ID" value="GKT27409.1"/>
    <property type="molecule type" value="Genomic_DNA"/>
</dbReference>
<feature type="compositionally biased region" description="Basic and acidic residues" evidence="5">
    <location>
        <begin position="314"/>
        <end position="339"/>
    </location>
</feature>
<evidence type="ECO:0000313" key="6">
    <source>
        <dbReference type="EMBL" id="GKT27409.1"/>
    </source>
</evidence>
<dbReference type="PANTHER" id="PTHR19848:SF8">
    <property type="entry name" value="F-BOX AND WD REPEAT DOMAIN CONTAINING 7"/>
    <property type="match status" value="1"/>
</dbReference>
<reference evidence="6" key="1">
    <citation type="submission" date="2022-03" db="EMBL/GenBank/DDBJ databases">
        <title>Draft genome sequence of Aduncisulcus paluster, a free-living microaerophilic Fornicata.</title>
        <authorList>
            <person name="Yuyama I."/>
            <person name="Kume K."/>
            <person name="Tamura T."/>
            <person name="Inagaki Y."/>
            <person name="Hashimoto T."/>
        </authorList>
    </citation>
    <scope>NUCLEOTIDE SEQUENCE</scope>
    <source>
        <strain evidence="6">NY0171</strain>
    </source>
</reference>
<dbReference type="Pfam" id="PF00400">
    <property type="entry name" value="WD40"/>
    <property type="match status" value="3"/>
</dbReference>
<feature type="region of interest" description="Disordered" evidence="5">
    <location>
        <begin position="176"/>
        <end position="232"/>
    </location>
</feature>
<dbReference type="InterPro" id="IPR001680">
    <property type="entry name" value="WD40_rpt"/>
</dbReference>
<feature type="repeat" description="WD" evidence="3">
    <location>
        <begin position="125"/>
        <end position="160"/>
    </location>
</feature>
<keyword evidence="1 3" id="KW-0853">WD repeat</keyword>